<dbReference type="Pfam" id="PF12911">
    <property type="entry name" value="OppC_N"/>
    <property type="match status" value="1"/>
</dbReference>
<protein>
    <submittedName>
        <fullName evidence="9">ABC transporter permease</fullName>
    </submittedName>
</protein>
<keyword evidence="4 7" id="KW-0812">Transmembrane</keyword>
<dbReference type="EMBL" id="DTFI01000118">
    <property type="protein sequence ID" value="HGI43761.1"/>
    <property type="molecule type" value="Genomic_DNA"/>
</dbReference>
<evidence type="ECO:0000259" key="8">
    <source>
        <dbReference type="PROSITE" id="PS50928"/>
    </source>
</evidence>
<dbReference type="InterPro" id="IPR050366">
    <property type="entry name" value="BP-dependent_transpt_permease"/>
</dbReference>
<feature type="domain" description="ABC transmembrane type-1" evidence="8">
    <location>
        <begin position="125"/>
        <end position="346"/>
    </location>
</feature>
<name>A0A7C4B9U3_THEPE</name>
<dbReference type="GO" id="GO:0055085">
    <property type="term" value="P:transmembrane transport"/>
    <property type="evidence" value="ECO:0007669"/>
    <property type="project" value="InterPro"/>
</dbReference>
<dbReference type="SUPFAM" id="SSF161098">
    <property type="entry name" value="MetI-like"/>
    <property type="match status" value="1"/>
</dbReference>
<feature type="transmembrane region" description="Helical" evidence="7">
    <location>
        <begin position="160"/>
        <end position="184"/>
    </location>
</feature>
<dbReference type="AlphaFoldDB" id="A0A7C4B9U3"/>
<dbReference type="InterPro" id="IPR035906">
    <property type="entry name" value="MetI-like_sf"/>
</dbReference>
<keyword evidence="3" id="KW-1003">Cell membrane</keyword>
<dbReference type="PANTHER" id="PTHR43386:SF1">
    <property type="entry name" value="D,D-DIPEPTIDE TRANSPORT SYSTEM PERMEASE PROTEIN DDPC-RELATED"/>
    <property type="match status" value="1"/>
</dbReference>
<feature type="transmembrane region" description="Helical" evidence="7">
    <location>
        <begin position="213"/>
        <end position="231"/>
    </location>
</feature>
<gene>
    <name evidence="9" type="ORF">ENV17_05200</name>
</gene>
<keyword evidence="5 7" id="KW-1133">Transmembrane helix</keyword>
<evidence type="ECO:0000256" key="7">
    <source>
        <dbReference type="RuleBase" id="RU363032"/>
    </source>
</evidence>
<sequence length="371" mass="40626">MTRVNPLYQVGSWLVDTYAKLRDRLSPGWLERNRSKLVETKLSIYVFTSSKIGVAGLVLVTVTLFLAIFGPVIAWEPYDVYPVLLNPDLAGKLPHPPCLNNCEGLPTAGTDHYGRDVLCLVIRGFRISLVMSVIIVVTSATIGVLLGLISGYFGGVVDEVIMRFTDMMLAFPGLVLAIAFSLTLRPALRDFMMANPAFTGAAAYIFALNPEDAPNLANLLSVFLALIVVWWPPYTRVVRGSVLTVKEQGFIEAARALGLSVRKILLRHLLPNIISPLLVMITFDFATATLSSAALSFLGLGPQPPVPDLGLVISQAGQFFPERSWWIVVEAGIALLLISLGWNLVGDALRDVFDPRTRRSIELKAKIEVRP</sequence>
<evidence type="ECO:0000256" key="6">
    <source>
        <dbReference type="ARBA" id="ARBA00023136"/>
    </source>
</evidence>
<feature type="transmembrane region" description="Helical" evidence="7">
    <location>
        <begin position="52"/>
        <end position="75"/>
    </location>
</feature>
<evidence type="ECO:0000256" key="4">
    <source>
        <dbReference type="ARBA" id="ARBA00022692"/>
    </source>
</evidence>
<feature type="transmembrane region" description="Helical" evidence="7">
    <location>
        <begin position="325"/>
        <end position="349"/>
    </location>
</feature>
<proteinExistence type="inferred from homology"/>
<comment type="subcellular location">
    <subcellularLocation>
        <location evidence="1 7">Cell membrane</location>
        <topology evidence="1 7">Multi-pass membrane protein</topology>
    </subcellularLocation>
</comment>
<comment type="caution">
    <text evidence="9">The sequence shown here is derived from an EMBL/GenBank/DDBJ whole genome shotgun (WGS) entry which is preliminary data.</text>
</comment>
<dbReference type="InterPro" id="IPR000515">
    <property type="entry name" value="MetI-like"/>
</dbReference>
<keyword evidence="6 7" id="KW-0472">Membrane</keyword>
<evidence type="ECO:0000256" key="1">
    <source>
        <dbReference type="ARBA" id="ARBA00004651"/>
    </source>
</evidence>
<evidence type="ECO:0000313" key="9">
    <source>
        <dbReference type="EMBL" id="HGI43761.1"/>
    </source>
</evidence>
<keyword evidence="2 7" id="KW-0813">Transport</keyword>
<comment type="similarity">
    <text evidence="7">Belongs to the binding-protein-dependent transport system permease family.</text>
</comment>
<dbReference type="PROSITE" id="PS50928">
    <property type="entry name" value="ABC_TM1"/>
    <property type="match status" value="1"/>
</dbReference>
<dbReference type="CDD" id="cd06261">
    <property type="entry name" value="TM_PBP2"/>
    <property type="match status" value="1"/>
</dbReference>
<feature type="transmembrane region" description="Helical" evidence="7">
    <location>
        <begin position="277"/>
        <end position="300"/>
    </location>
</feature>
<dbReference type="PANTHER" id="PTHR43386">
    <property type="entry name" value="OLIGOPEPTIDE TRANSPORT SYSTEM PERMEASE PROTEIN APPC"/>
    <property type="match status" value="1"/>
</dbReference>
<accession>A0A7C4B9U3</accession>
<feature type="transmembrane region" description="Helical" evidence="7">
    <location>
        <begin position="129"/>
        <end position="154"/>
    </location>
</feature>
<reference evidence="9" key="1">
    <citation type="journal article" date="2020" name="mSystems">
        <title>Genome- and Community-Level Interaction Insights into Carbon Utilization and Element Cycling Functions of Hydrothermarchaeota in Hydrothermal Sediment.</title>
        <authorList>
            <person name="Zhou Z."/>
            <person name="Liu Y."/>
            <person name="Xu W."/>
            <person name="Pan J."/>
            <person name="Luo Z.H."/>
            <person name="Li M."/>
        </authorList>
    </citation>
    <scope>NUCLEOTIDE SEQUENCE [LARGE SCALE GENOMIC DNA]</scope>
    <source>
        <strain evidence="9">SpSt-735</strain>
    </source>
</reference>
<dbReference type="Pfam" id="PF00528">
    <property type="entry name" value="BPD_transp_1"/>
    <property type="match status" value="1"/>
</dbReference>
<evidence type="ECO:0000256" key="5">
    <source>
        <dbReference type="ARBA" id="ARBA00022989"/>
    </source>
</evidence>
<evidence type="ECO:0000256" key="3">
    <source>
        <dbReference type="ARBA" id="ARBA00022475"/>
    </source>
</evidence>
<organism evidence="9">
    <name type="scientific">Thermofilum pendens</name>
    <dbReference type="NCBI Taxonomy" id="2269"/>
    <lineage>
        <taxon>Archaea</taxon>
        <taxon>Thermoproteota</taxon>
        <taxon>Thermoprotei</taxon>
        <taxon>Thermofilales</taxon>
        <taxon>Thermofilaceae</taxon>
        <taxon>Thermofilum</taxon>
    </lineage>
</organism>
<dbReference type="Gene3D" id="1.10.3720.10">
    <property type="entry name" value="MetI-like"/>
    <property type="match status" value="1"/>
</dbReference>
<evidence type="ECO:0000256" key="2">
    <source>
        <dbReference type="ARBA" id="ARBA00022448"/>
    </source>
</evidence>
<dbReference type="GO" id="GO:0005886">
    <property type="term" value="C:plasma membrane"/>
    <property type="evidence" value="ECO:0007669"/>
    <property type="project" value="UniProtKB-SubCell"/>
</dbReference>
<dbReference type="InterPro" id="IPR025966">
    <property type="entry name" value="OppC_N"/>
</dbReference>